<accession>A0A6C0EKS1</accession>
<dbReference type="AlphaFoldDB" id="A0A6C0EKS1"/>
<organism evidence="2">
    <name type="scientific">viral metagenome</name>
    <dbReference type="NCBI Taxonomy" id="1070528"/>
    <lineage>
        <taxon>unclassified sequences</taxon>
        <taxon>metagenomes</taxon>
        <taxon>organismal metagenomes</taxon>
    </lineage>
</organism>
<dbReference type="EMBL" id="MN738847">
    <property type="protein sequence ID" value="QHT27965.1"/>
    <property type="molecule type" value="Genomic_DNA"/>
</dbReference>
<keyword evidence="1" id="KW-0812">Transmembrane</keyword>
<protein>
    <submittedName>
        <fullName evidence="2">Uncharacterized protein</fullName>
    </submittedName>
</protein>
<evidence type="ECO:0000256" key="1">
    <source>
        <dbReference type="SAM" id="Phobius"/>
    </source>
</evidence>
<feature type="transmembrane region" description="Helical" evidence="1">
    <location>
        <begin position="12"/>
        <end position="30"/>
    </location>
</feature>
<proteinExistence type="predicted"/>
<sequence length="69" mass="8468">MSKIKRTLKLLVIYYYKYNISILLVFFQNFQNTAKIRIVNFNNPYNNHIIKPNYLIILKKSYNIKVYVY</sequence>
<keyword evidence="1" id="KW-1133">Transmembrane helix</keyword>
<evidence type="ECO:0000313" key="2">
    <source>
        <dbReference type="EMBL" id="QHT27965.1"/>
    </source>
</evidence>
<keyword evidence="1" id="KW-0472">Membrane</keyword>
<reference evidence="2" key="1">
    <citation type="journal article" date="2020" name="Nature">
        <title>Giant virus diversity and host interactions through global metagenomics.</title>
        <authorList>
            <person name="Schulz F."/>
            <person name="Roux S."/>
            <person name="Paez-Espino D."/>
            <person name="Jungbluth S."/>
            <person name="Walsh D.A."/>
            <person name="Denef V.J."/>
            <person name="McMahon K.D."/>
            <person name="Konstantinidis K.T."/>
            <person name="Eloe-Fadrosh E.A."/>
            <person name="Kyrpides N.C."/>
            <person name="Woyke T."/>
        </authorList>
    </citation>
    <scope>NUCLEOTIDE SEQUENCE</scope>
    <source>
        <strain evidence="2">GVMAG-M-3300000115-19</strain>
    </source>
</reference>
<name>A0A6C0EKS1_9ZZZZ</name>